<keyword evidence="2" id="KW-0472">Membrane</keyword>
<dbReference type="AlphaFoldDB" id="A0A1B9GKV5"/>
<gene>
    <name evidence="3" type="ORF">I316_06792</name>
</gene>
<keyword evidence="2" id="KW-1133">Transmembrane helix</keyword>
<dbReference type="Proteomes" id="UP000092666">
    <property type="component" value="Unassembled WGS sequence"/>
</dbReference>
<sequence>MIIPPDPEKDPNLFNASSSTPSLLHAPSEYDDTTSRWDGDHDTESLPPYEGRRRSRVSIVSDDEDVFADSNAAPGHVVGSSPYGQYTRASGERAHDSRLPGLTIPAHPQRVHVSQLPHSSSSPISSTGSLTPTASRPSVLLPRFNASGSTTLNHSNGEASTSKLWESSSTKPEGSSSRAKGKRVCGIIPPPSEGFRRWWKRWRRWAQVVIVIVLVGIGLTVGLLVGMRQNRAKSDKYPKGPPWMDKDTDGKRVATWSGNGSYNLTYVESRDNPSSTDGNLTDCNVFQPLNMSSSPFNTLFTPFPYSTISLVSFSFPLSSSDSPPSDLFVKTQGLGSTGTTTFLGVDGPEQLITSGVEGKILIDVIVRYAGAQELDTMMRVCKMTRGDSGVGVGIYSPKETDGKMSNPYKIDPALVPTHQVVIRLPPSMYSSPTSPLYIPSFSIESDRMIVRFGDLTNVASFGDLKIDSARGGVQVKYAEAERTTVISYIGDVSGRWNVSESLIVNVTDGSIASDIILYDPSTFDNTTVLPPTTDYTVVPRSPAAYPSADPEPSPDDGSSESDDSSNADSTSDDEFEHEINSLFNSTTPNTTNSSSHTITTNLFTSEGSVKIRYLHQPSTIELSAIVATQSGDIDLDIHPSYVGPFLAKTSWGDINMPSPRPINQYDPLGRNRMRELIIGAIDVQQGSAFATVGYNKTILEGSTDTISGIVYWADVKKNGTVVTQTLQTVQSSQDSAGSELVILGGFGNVDVRFDGQ</sequence>
<organism evidence="3 4">
    <name type="scientific">Kwoniella heveanensis BCC8398</name>
    <dbReference type="NCBI Taxonomy" id="1296120"/>
    <lineage>
        <taxon>Eukaryota</taxon>
        <taxon>Fungi</taxon>
        <taxon>Dikarya</taxon>
        <taxon>Basidiomycota</taxon>
        <taxon>Agaricomycotina</taxon>
        <taxon>Tremellomycetes</taxon>
        <taxon>Tremellales</taxon>
        <taxon>Cryptococcaceae</taxon>
        <taxon>Kwoniella</taxon>
    </lineage>
</organism>
<feature type="compositionally biased region" description="Low complexity" evidence="1">
    <location>
        <begin position="541"/>
        <end position="550"/>
    </location>
</feature>
<feature type="compositionally biased region" description="Basic and acidic residues" evidence="1">
    <location>
        <begin position="33"/>
        <end position="44"/>
    </location>
</feature>
<dbReference type="STRING" id="1296120.A0A1B9GKV5"/>
<evidence type="ECO:0000313" key="3">
    <source>
        <dbReference type="EMBL" id="OCF31593.1"/>
    </source>
</evidence>
<evidence type="ECO:0000256" key="2">
    <source>
        <dbReference type="SAM" id="Phobius"/>
    </source>
</evidence>
<protein>
    <submittedName>
        <fullName evidence="3">Uncharacterized protein</fullName>
    </submittedName>
</protein>
<proteinExistence type="predicted"/>
<evidence type="ECO:0000313" key="4">
    <source>
        <dbReference type="Proteomes" id="UP000092666"/>
    </source>
</evidence>
<feature type="compositionally biased region" description="Low complexity" evidence="1">
    <location>
        <begin position="167"/>
        <end position="177"/>
    </location>
</feature>
<dbReference type="EMBL" id="KV700133">
    <property type="protein sequence ID" value="OCF31593.1"/>
    <property type="molecule type" value="Genomic_DNA"/>
</dbReference>
<accession>A0A1B9GKV5</accession>
<evidence type="ECO:0000256" key="1">
    <source>
        <dbReference type="SAM" id="MobiDB-lite"/>
    </source>
</evidence>
<keyword evidence="2" id="KW-0812">Transmembrane</keyword>
<feature type="compositionally biased region" description="Acidic residues" evidence="1">
    <location>
        <begin position="552"/>
        <end position="575"/>
    </location>
</feature>
<reference evidence="3 4" key="1">
    <citation type="submission" date="2013-07" db="EMBL/GenBank/DDBJ databases">
        <title>The Genome Sequence of Cryptococcus heveanensis BCC8398.</title>
        <authorList>
            <consortium name="The Broad Institute Genome Sequencing Platform"/>
            <person name="Cuomo C."/>
            <person name="Litvintseva A."/>
            <person name="Chen Y."/>
            <person name="Heitman J."/>
            <person name="Sun S."/>
            <person name="Springer D."/>
            <person name="Dromer F."/>
            <person name="Young S.K."/>
            <person name="Zeng Q."/>
            <person name="Gargeya S."/>
            <person name="Fitzgerald M."/>
            <person name="Abouelleil A."/>
            <person name="Alvarado L."/>
            <person name="Berlin A.M."/>
            <person name="Chapman S.B."/>
            <person name="Dewar J."/>
            <person name="Goldberg J."/>
            <person name="Griggs A."/>
            <person name="Gujja S."/>
            <person name="Hansen M."/>
            <person name="Howarth C."/>
            <person name="Imamovic A."/>
            <person name="Larimer J."/>
            <person name="McCowan C."/>
            <person name="Murphy C."/>
            <person name="Pearson M."/>
            <person name="Priest M."/>
            <person name="Roberts A."/>
            <person name="Saif S."/>
            <person name="Shea T."/>
            <person name="Sykes S."/>
            <person name="Wortman J."/>
            <person name="Nusbaum C."/>
            <person name="Birren B."/>
        </authorList>
    </citation>
    <scope>NUCLEOTIDE SEQUENCE [LARGE SCALE GENOMIC DNA]</scope>
    <source>
        <strain evidence="3 4">BCC8398</strain>
    </source>
</reference>
<feature type="compositionally biased region" description="Low complexity" evidence="1">
    <location>
        <begin position="114"/>
        <end position="133"/>
    </location>
</feature>
<feature type="transmembrane region" description="Helical" evidence="2">
    <location>
        <begin position="205"/>
        <end position="227"/>
    </location>
</feature>
<reference evidence="4" key="2">
    <citation type="submission" date="2013-12" db="EMBL/GenBank/DDBJ databases">
        <title>Evolution of pathogenesis and genome organization in the Tremellales.</title>
        <authorList>
            <person name="Cuomo C."/>
            <person name="Litvintseva A."/>
            <person name="Heitman J."/>
            <person name="Chen Y."/>
            <person name="Sun S."/>
            <person name="Springer D."/>
            <person name="Dromer F."/>
            <person name="Young S."/>
            <person name="Zeng Q."/>
            <person name="Chapman S."/>
            <person name="Gujja S."/>
            <person name="Saif S."/>
            <person name="Birren B."/>
        </authorList>
    </citation>
    <scope>NUCLEOTIDE SEQUENCE [LARGE SCALE GENOMIC DNA]</scope>
    <source>
        <strain evidence="4">BCC8398</strain>
    </source>
</reference>
<feature type="region of interest" description="Disordered" evidence="1">
    <location>
        <begin position="529"/>
        <end position="575"/>
    </location>
</feature>
<dbReference type="OrthoDB" id="5570013at2759"/>
<keyword evidence="4" id="KW-1185">Reference proteome</keyword>
<feature type="region of interest" description="Disordered" evidence="1">
    <location>
        <begin position="1"/>
        <end position="185"/>
    </location>
</feature>
<feature type="compositionally biased region" description="Basic and acidic residues" evidence="1">
    <location>
        <begin position="1"/>
        <end position="11"/>
    </location>
</feature>
<name>A0A1B9GKV5_9TREE</name>
<feature type="compositionally biased region" description="Polar residues" evidence="1">
    <location>
        <begin position="146"/>
        <end position="166"/>
    </location>
</feature>